<dbReference type="Proteomes" id="UP001177023">
    <property type="component" value="Unassembled WGS sequence"/>
</dbReference>
<protein>
    <submittedName>
        <fullName evidence="3">Uncharacterized protein</fullName>
    </submittedName>
</protein>
<dbReference type="PROSITE" id="PS51257">
    <property type="entry name" value="PROKAR_LIPOPROTEIN"/>
    <property type="match status" value="1"/>
</dbReference>
<name>A0AA36GA39_9BILA</name>
<comment type="caution">
    <text evidence="3">The sequence shown here is derived from an EMBL/GenBank/DDBJ whole genome shotgun (WGS) entry which is preliminary data.</text>
</comment>
<sequence>MLIFRLVSLAQFLGFISCLQLDLLQPQGISGRNIESVIRLTDVAGNKIPILAGDQYGYFHLAKRANPRFIPLPLGHQCQGEWLQYGSVRASFTYYNGEFRFGSYCLDTGAVTFLENGGAATIGSISQANPAPNGFSPFYQICVARGGSAPMPGPIFDWPNANNGNGYAPPQQGKPQHQRAPQEPVYPLGTGSKQQAPGSVYNFGCGENFFTAVDCIMNNGKGNKGKPEYQPVDNGWKAPVPSEYVTPPIPTPGFPTLIPTTNRPEYTPPVPGTDFPYYNTYLDSTTVTSSATGSTKIRIIFLFAAMLFVF</sequence>
<keyword evidence="4" id="KW-1185">Reference proteome</keyword>
<feature type="chain" id="PRO_5041332160" evidence="2">
    <location>
        <begin position="19"/>
        <end position="310"/>
    </location>
</feature>
<dbReference type="AlphaFoldDB" id="A0AA36GA39"/>
<feature type="signal peptide" evidence="2">
    <location>
        <begin position="1"/>
        <end position="18"/>
    </location>
</feature>
<proteinExistence type="predicted"/>
<evidence type="ECO:0000313" key="4">
    <source>
        <dbReference type="Proteomes" id="UP001177023"/>
    </source>
</evidence>
<evidence type="ECO:0000313" key="3">
    <source>
        <dbReference type="EMBL" id="CAJ0583594.1"/>
    </source>
</evidence>
<keyword evidence="2" id="KW-0732">Signal</keyword>
<feature type="region of interest" description="Disordered" evidence="1">
    <location>
        <begin position="159"/>
        <end position="185"/>
    </location>
</feature>
<reference evidence="3" key="1">
    <citation type="submission" date="2023-06" db="EMBL/GenBank/DDBJ databases">
        <authorList>
            <person name="Delattre M."/>
        </authorList>
    </citation>
    <scope>NUCLEOTIDE SEQUENCE</scope>
    <source>
        <strain evidence="3">AF72</strain>
    </source>
</reference>
<feature type="non-terminal residue" evidence="3">
    <location>
        <position position="310"/>
    </location>
</feature>
<organism evidence="3 4">
    <name type="scientific">Mesorhabditis spiculigera</name>
    <dbReference type="NCBI Taxonomy" id="96644"/>
    <lineage>
        <taxon>Eukaryota</taxon>
        <taxon>Metazoa</taxon>
        <taxon>Ecdysozoa</taxon>
        <taxon>Nematoda</taxon>
        <taxon>Chromadorea</taxon>
        <taxon>Rhabditida</taxon>
        <taxon>Rhabditina</taxon>
        <taxon>Rhabditomorpha</taxon>
        <taxon>Rhabditoidea</taxon>
        <taxon>Rhabditidae</taxon>
        <taxon>Mesorhabditinae</taxon>
        <taxon>Mesorhabditis</taxon>
    </lineage>
</organism>
<evidence type="ECO:0000256" key="2">
    <source>
        <dbReference type="SAM" id="SignalP"/>
    </source>
</evidence>
<dbReference type="EMBL" id="CATQJA010002665">
    <property type="protein sequence ID" value="CAJ0583594.1"/>
    <property type="molecule type" value="Genomic_DNA"/>
</dbReference>
<gene>
    <name evidence="3" type="ORF">MSPICULIGERA_LOCUS21666</name>
</gene>
<feature type="compositionally biased region" description="Low complexity" evidence="1">
    <location>
        <begin position="159"/>
        <end position="170"/>
    </location>
</feature>
<evidence type="ECO:0000256" key="1">
    <source>
        <dbReference type="SAM" id="MobiDB-lite"/>
    </source>
</evidence>
<accession>A0AA36GA39</accession>